<dbReference type="Pfam" id="PF01935">
    <property type="entry name" value="DUF87"/>
    <property type="match status" value="1"/>
</dbReference>
<dbReference type="EMBL" id="MFES01000030">
    <property type="protein sequence ID" value="OGE84959.1"/>
    <property type="molecule type" value="Genomic_DNA"/>
</dbReference>
<dbReference type="PANTHER" id="PTHR30121:SF11">
    <property type="entry name" value="AAA+ ATPASE DOMAIN-CONTAINING PROTEIN"/>
    <property type="match status" value="1"/>
</dbReference>
<feature type="domain" description="Helicase HerA central" evidence="1">
    <location>
        <begin position="18"/>
        <end position="113"/>
    </location>
</feature>
<dbReference type="InterPro" id="IPR027417">
    <property type="entry name" value="P-loop_NTPase"/>
</dbReference>
<reference evidence="2 3" key="1">
    <citation type="journal article" date="2016" name="Nat. Commun.">
        <title>Thousands of microbial genomes shed light on interconnected biogeochemical processes in an aquifer system.</title>
        <authorList>
            <person name="Anantharaman K."/>
            <person name="Brown C.T."/>
            <person name="Hug L.A."/>
            <person name="Sharon I."/>
            <person name="Castelle C.J."/>
            <person name="Probst A.J."/>
            <person name="Thomas B.C."/>
            <person name="Singh A."/>
            <person name="Wilkins M.J."/>
            <person name="Karaoz U."/>
            <person name="Brodie E.L."/>
            <person name="Williams K.H."/>
            <person name="Hubbard S.S."/>
            <person name="Banfield J.F."/>
        </authorList>
    </citation>
    <scope>NUCLEOTIDE SEQUENCE [LARGE SCALE GENOMIC DNA]</scope>
</reference>
<protein>
    <recommendedName>
        <fullName evidence="1">Helicase HerA central domain-containing protein</fullName>
    </recommendedName>
</protein>
<evidence type="ECO:0000313" key="2">
    <source>
        <dbReference type="EMBL" id="OGE84959.1"/>
    </source>
</evidence>
<dbReference type="CDD" id="cd01127">
    <property type="entry name" value="TrwB_TraG_TraD_VirD4"/>
    <property type="match status" value="1"/>
</dbReference>
<dbReference type="Proteomes" id="UP000176786">
    <property type="component" value="Unassembled WGS sequence"/>
</dbReference>
<evidence type="ECO:0000313" key="3">
    <source>
        <dbReference type="Proteomes" id="UP000176786"/>
    </source>
</evidence>
<dbReference type="PANTHER" id="PTHR30121">
    <property type="entry name" value="UNCHARACTERIZED PROTEIN YJGR-RELATED"/>
    <property type="match status" value="1"/>
</dbReference>
<name>A0A1F5P517_9BACT</name>
<dbReference type="InterPro" id="IPR051162">
    <property type="entry name" value="T4SS_component"/>
</dbReference>
<comment type="caution">
    <text evidence="2">The sequence shown here is derived from an EMBL/GenBank/DDBJ whole genome shotgun (WGS) entry which is preliminary data.</text>
</comment>
<accession>A0A1F5P517</accession>
<dbReference type="AlphaFoldDB" id="A0A1F5P517"/>
<organism evidence="2 3">
    <name type="scientific">Candidatus Doudnabacteria bacterium RIFCSPHIGHO2_02_FULL_46_11</name>
    <dbReference type="NCBI Taxonomy" id="1817832"/>
    <lineage>
        <taxon>Bacteria</taxon>
        <taxon>Candidatus Doudnaibacteriota</taxon>
    </lineage>
</organism>
<dbReference type="InterPro" id="IPR002789">
    <property type="entry name" value="HerA_central"/>
</dbReference>
<gene>
    <name evidence="2" type="ORF">A3J48_00510</name>
</gene>
<proteinExistence type="predicted"/>
<dbReference type="SUPFAM" id="SSF52540">
    <property type="entry name" value="P-loop containing nucleoside triphosphate hydrolases"/>
    <property type="match status" value="1"/>
</dbReference>
<dbReference type="Gene3D" id="3.40.50.300">
    <property type="entry name" value="P-loop containing nucleotide triphosphate hydrolases"/>
    <property type="match status" value="2"/>
</dbReference>
<dbReference type="STRING" id="1817832.A3J48_00510"/>
<evidence type="ECO:0000259" key="1">
    <source>
        <dbReference type="Pfam" id="PF01935"/>
    </source>
</evidence>
<sequence>MPETGLLLGINDYRGVATPIYISEDDRLRHLYVIGRTGVGKTEIMKNMAAQDIKNGKGVCVVDPHGDFIEDILSIIPRERAEDVILFDPSDLERPLGLNMLDVKDERHKDFIVQEMLAIFEKLFPPEVIGPMFEHNMRNVMLTLVADPADPGTLVEIPRMFTDPVFQKKFVERLKDPTVLSFWEQEMAKTSDFHKSEMLGYLISKVGRFVENTMMRNIIGQKRSALDFRQIMDTGKILLVNLSKGKIGELNAKLLGLIIVSKIQMAAMSRADIPEDQRKHFYLYVDEFQNFVTDSFATILSEARKYRLGLTIAHQYMGQLSAEKPGSSVSDSKVREAVFGNVGSMICFRIGVDDAEVMAKEMSPVFTEFDVVNIERFHAYLKLMINSTVSRPFSMRTLPFERINDAQTIQAIKQLSRLKYGHSRAEVEQDILERSQLQKISLEPKETTERFA</sequence>